<keyword evidence="7" id="KW-1185">Reference proteome</keyword>
<accession>F0Y4N1</accession>
<keyword evidence="2" id="KW-0677">Repeat</keyword>
<dbReference type="AlphaFoldDB" id="F0Y4N1"/>
<dbReference type="Proteomes" id="UP000002729">
    <property type="component" value="Unassembled WGS sequence"/>
</dbReference>
<evidence type="ECO:0000256" key="2">
    <source>
        <dbReference type="ARBA" id="ARBA00022737"/>
    </source>
</evidence>
<dbReference type="InterPro" id="IPR015943">
    <property type="entry name" value="WD40/YVTN_repeat-like_dom_sf"/>
</dbReference>
<dbReference type="InParanoid" id="F0Y4N1"/>
<proteinExistence type="predicted"/>
<feature type="coiled-coil region" evidence="4">
    <location>
        <begin position="25"/>
        <end position="52"/>
    </location>
</feature>
<evidence type="ECO:0000256" key="5">
    <source>
        <dbReference type="SAM" id="MobiDB-lite"/>
    </source>
</evidence>
<keyword evidence="1 3" id="KW-0853">WD repeat</keyword>
<dbReference type="SUPFAM" id="SSF50978">
    <property type="entry name" value="WD40 repeat-like"/>
    <property type="match status" value="1"/>
</dbReference>
<reference evidence="6 7" key="1">
    <citation type="journal article" date="2011" name="Proc. Natl. Acad. Sci. U.S.A.">
        <title>Niche of harmful alga Aureococcus anophagefferens revealed through ecogenomics.</title>
        <authorList>
            <person name="Gobler C.J."/>
            <person name="Berry D.L."/>
            <person name="Dyhrman S.T."/>
            <person name="Wilhelm S.W."/>
            <person name="Salamov A."/>
            <person name="Lobanov A.V."/>
            <person name="Zhang Y."/>
            <person name="Collier J.L."/>
            <person name="Wurch L.L."/>
            <person name="Kustka A.B."/>
            <person name="Dill B.D."/>
            <person name="Shah M."/>
            <person name="VerBerkmoes N.C."/>
            <person name="Kuo A."/>
            <person name="Terry A."/>
            <person name="Pangilinan J."/>
            <person name="Lindquist E.A."/>
            <person name="Lucas S."/>
            <person name="Paulsen I.T."/>
            <person name="Hattenrath-Lehmann T.K."/>
            <person name="Talmage S.C."/>
            <person name="Walker E.A."/>
            <person name="Koch F."/>
            <person name="Burson A.M."/>
            <person name="Marcoval M.A."/>
            <person name="Tang Y.Z."/>
            <person name="Lecleir G.R."/>
            <person name="Coyne K.J."/>
            <person name="Berg G.M."/>
            <person name="Bertrand E.M."/>
            <person name="Saito M.A."/>
            <person name="Gladyshev V.N."/>
            <person name="Grigoriev I.V."/>
        </authorList>
    </citation>
    <scope>NUCLEOTIDE SEQUENCE [LARGE SCALE GENOMIC DNA]</scope>
    <source>
        <strain evidence="7">CCMP 1984</strain>
    </source>
</reference>
<evidence type="ECO:0000256" key="1">
    <source>
        <dbReference type="ARBA" id="ARBA00022574"/>
    </source>
</evidence>
<evidence type="ECO:0000313" key="6">
    <source>
        <dbReference type="EMBL" id="EGB09939.1"/>
    </source>
</evidence>
<name>F0Y4N1_AURAN</name>
<dbReference type="OMA" id="CVWDIAS"/>
<feature type="region of interest" description="Disordered" evidence="5">
    <location>
        <begin position="59"/>
        <end position="80"/>
    </location>
</feature>
<evidence type="ECO:0000313" key="7">
    <source>
        <dbReference type="Proteomes" id="UP000002729"/>
    </source>
</evidence>
<organism evidence="7">
    <name type="scientific">Aureococcus anophagefferens</name>
    <name type="common">Harmful bloom alga</name>
    <dbReference type="NCBI Taxonomy" id="44056"/>
    <lineage>
        <taxon>Eukaryota</taxon>
        <taxon>Sar</taxon>
        <taxon>Stramenopiles</taxon>
        <taxon>Ochrophyta</taxon>
        <taxon>Pelagophyceae</taxon>
        <taxon>Pelagomonadales</taxon>
        <taxon>Pelagomonadaceae</taxon>
        <taxon>Aureococcus</taxon>
    </lineage>
</organism>
<dbReference type="KEGG" id="aaf:AURANDRAFT_71252"/>
<dbReference type="PROSITE" id="PS50082">
    <property type="entry name" value="WD_REPEATS_2"/>
    <property type="match status" value="2"/>
</dbReference>
<dbReference type="RefSeq" id="XP_009035964.1">
    <property type="nucleotide sequence ID" value="XM_009037716.1"/>
</dbReference>
<feature type="compositionally biased region" description="Gly residues" evidence="5">
    <location>
        <begin position="59"/>
        <end position="69"/>
    </location>
</feature>
<keyword evidence="4" id="KW-0175">Coiled coil</keyword>
<dbReference type="eggNOG" id="KOG0271">
    <property type="taxonomic scope" value="Eukaryota"/>
</dbReference>
<protein>
    <recommendedName>
        <fullName evidence="8">Anaphase-promoting complex subunit 4 WD40 domain-containing protein</fullName>
    </recommendedName>
</protein>
<evidence type="ECO:0000256" key="4">
    <source>
        <dbReference type="SAM" id="Coils"/>
    </source>
</evidence>
<dbReference type="InterPro" id="IPR001680">
    <property type="entry name" value="WD40_rpt"/>
</dbReference>
<evidence type="ECO:0008006" key="8">
    <source>
        <dbReference type="Google" id="ProtNLM"/>
    </source>
</evidence>
<dbReference type="SMART" id="SM00320">
    <property type="entry name" value="WD40"/>
    <property type="match status" value="5"/>
</dbReference>
<evidence type="ECO:0000256" key="3">
    <source>
        <dbReference type="PROSITE-ProRule" id="PRU00221"/>
    </source>
</evidence>
<gene>
    <name evidence="6" type="ORF">AURANDRAFT_71252</name>
</gene>
<feature type="repeat" description="WD" evidence="3">
    <location>
        <begin position="211"/>
        <end position="242"/>
    </location>
</feature>
<dbReference type="PANTHER" id="PTHR19848">
    <property type="entry name" value="WD40 REPEAT PROTEIN"/>
    <property type="match status" value="1"/>
</dbReference>
<dbReference type="Pfam" id="PF00400">
    <property type="entry name" value="WD40"/>
    <property type="match status" value="2"/>
</dbReference>
<sequence length="438" mass="45821">MTELLGSLGEMAVDEGEAAMWKQRALESEAAVLRLQKRVAELESENDLLALANADLRGGGGGGGGGDEGTPGAPERDAGDGFEALRVHGECDALRRFPDASIFGACEGANVVACALRPGQGREAAGGWAGTWDVACAGADGAVRLYGDAAGHWSSCDAAAAARTTACGSPAICLAWEPTHGERLAAGCMDGSLRLLDVPLGHCDVAGARRVKDHEKRVVCLSWSRDGRCLATCARDKSVVIYAASAPHGGQLAKKHTFVLPTNPESLCFAGDTLIVAAREEPFMRHVDLHTLAETRVSKNRSAWDTHVSFEALHLAASPDGKYLAAATDQHKHVVYPMGTNAHARVLTGHSADEYANARVGWLGDGAASLVSNSADPALFQWDFASGKLLTKIDRAHEQGIRNLDAAVSGDKLATCSFDKSVKLWSAAPHGLGGAEGQ</sequence>
<dbReference type="Gene3D" id="2.130.10.10">
    <property type="entry name" value="YVTN repeat-like/Quinoprotein amine dehydrogenase"/>
    <property type="match status" value="2"/>
</dbReference>
<dbReference type="OrthoDB" id="1932312at2759"/>
<dbReference type="EMBL" id="GL833125">
    <property type="protein sequence ID" value="EGB09939.1"/>
    <property type="molecule type" value="Genomic_DNA"/>
</dbReference>
<feature type="repeat" description="WD" evidence="3">
    <location>
        <begin position="394"/>
        <end position="426"/>
    </location>
</feature>
<dbReference type="GeneID" id="20228131"/>
<dbReference type="InterPro" id="IPR036322">
    <property type="entry name" value="WD40_repeat_dom_sf"/>
</dbReference>
<dbReference type="PANTHER" id="PTHR19848:SF8">
    <property type="entry name" value="F-BOX AND WD REPEAT DOMAIN CONTAINING 7"/>
    <property type="match status" value="1"/>
</dbReference>